<dbReference type="SUPFAM" id="SSF56672">
    <property type="entry name" value="DNA/RNA polymerases"/>
    <property type="match status" value="1"/>
</dbReference>
<dbReference type="InterPro" id="IPR023211">
    <property type="entry name" value="DNA_pol_palm_dom_sf"/>
</dbReference>
<evidence type="ECO:0000256" key="3">
    <source>
        <dbReference type="ARBA" id="ARBA00022695"/>
    </source>
</evidence>
<dbReference type="InterPro" id="IPR012337">
    <property type="entry name" value="RNaseH-like_sf"/>
</dbReference>
<evidence type="ECO:0000259" key="9">
    <source>
        <dbReference type="Pfam" id="PF03104"/>
    </source>
</evidence>
<dbReference type="Pfam" id="PF03104">
    <property type="entry name" value="DNA_pol_B_exo1"/>
    <property type="match status" value="1"/>
</dbReference>
<dbReference type="Gene3D" id="3.30.420.10">
    <property type="entry name" value="Ribonuclease H-like superfamily/Ribonuclease H"/>
    <property type="match status" value="1"/>
</dbReference>
<evidence type="ECO:0000256" key="4">
    <source>
        <dbReference type="ARBA" id="ARBA00022932"/>
    </source>
</evidence>
<dbReference type="InterPro" id="IPR036397">
    <property type="entry name" value="RNaseH_sf"/>
</dbReference>
<dbReference type="GO" id="GO:0045004">
    <property type="term" value="P:DNA replication proofreading"/>
    <property type="evidence" value="ECO:0007669"/>
    <property type="project" value="TreeGrafter"/>
</dbReference>
<accession>A0A0R2XSZ4</accession>
<feature type="domain" description="DNA-directed DNA polymerase family B exonuclease" evidence="9">
    <location>
        <begin position="7"/>
        <end position="121"/>
    </location>
</feature>
<evidence type="ECO:0000313" key="11">
    <source>
        <dbReference type="Proteomes" id="UP000052124"/>
    </source>
</evidence>
<name>A0A0R2XSZ4_9GAMM</name>
<evidence type="ECO:0000259" key="8">
    <source>
        <dbReference type="Pfam" id="PF00136"/>
    </source>
</evidence>
<dbReference type="GO" id="GO:0008296">
    <property type="term" value="F:3'-5'-DNA exonuclease activity"/>
    <property type="evidence" value="ECO:0007669"/>
    <property type="project" value="TreeGrafter"/>
</dbReference>
<dbReference type="PANTHER" id="PTHR10322">
    <property type="entry name" value="DNA POLYMERASE CATALYTIC SUBUNIT"/>
    <property type="match status" value="1"/>
</dbReference>
<dbReference type="InterPro" id="IPR042087">
    <property type="entry name" value="DNA_pol_B_thumb"/>
</dbReference>
<keyword evidence="3 7" id="KW-0548">Nucleotidyltransferase</keyword>
<dbReference type="Pfam" id="PF00136">
    <property type="entry name" value="DNA_pol_B"/>
    <property type="match status" value="1"/>
</dbReference>
<evidence type="ECO:0000256" key="5">
    <source>
        <dbReference type="ARBA" id="ARBA00023125"/>
    </source>
</evidence>
<evidence type="ECO:0000256" key="2">
    <source>
        <dbReference type="ARBA" id="ARBA00022679"/>
    </source>
</evidence>
<dbReference type="EMBL" id="LIDH01000013">
    <property type="protein sequence ID" value="KRP39126.1"/>
    <property type="molecule type" value="Genomic_DNA"/>
</dbReference>
<dbReference type="InterPro" id="IPR006133">
    <property type="entry name" value="DNA-dir_DNA_pol_B_exonuc"/>
</dbReference>
<dbReference type="GO" id="GO:0009432">
    <property type="term" value="P:SOS response"/>
    <property type="evidence" value="ECO:0007669"/>
    <property type="project" value="TreeGrafter"/>
</dbReference>
<evidence type="ECO:0000256" key="7">
    <source>
        <dbReference type="RuleBase" id="RU000442"/>
    </source>
</evidence>
<dbReference type="PANTHER" id="PTHR10322:SF23">
    <property type="entry name" value="DNA POLYMERASE DELTA CATALYTIC SUBUNIT"/>
    <property type="match status" value="1"/>
</dbReference>
<dbReference type="AlphaFoldDB" id="A0A0R2XSZ4"/>
<dbReference type="GO" id="GO:0000166">
    <property type="term" value="F:nucleotide binding"/>
    <property type="evidence" value="ECO:0007669"/>
    <property type="project" value="InterPro"/>
</dbReference>
<dbReference type="Gene3D" id="3.90.1600.10">
    <property type="entry name" value="Palm domain of DNA polymerase"/>
    <property type="match status" value="2"/>
</dbReference>
<dbReference type="InterPro" id="IPR006134">
    <property type="entry name" value="DNA-dir_DNA_pol_B_multi_dom"/>
</dbReference>
<keyword evidence="7" id="KW-0235">DNA replication</keyword>
<keyword evidence="2 7" id="KW-0808">Transferase</keyword>
<comment type="catalytic activity">
    <reaction evidence="6 7">
        <text>DNA(n) + a 2'-deoxyribonucleoside 5'-triphosphate = DNA(n+1) + diphosphate</text>
        <dbReference type="Rhea" id="RHEA:22508"/>
        <dbReference type="Rhea" id="RHEA-COMP:17339"/>
        <dbReference type="Rhea" id="RHEA-COMP:17340"/>
        <dbReference type="ChEBI" id="CHEBI:33019"/>
        <dbReference type="ChEBI" id="CHEBI:61560"/>
        <dbReference type="ChEBI" id="CHEBI:173112"/>
        <dbReference type="EC" id="2.7.7.7"/>
    </reaction>
</comment>
<dbReference type="PROSITE" id="PS00116">
    <property type="entry name" value="DNA_POLYMERASE_B"/>
    <property type="match status" value="1"/>
</dbReference>
<dbReference type="InterPro" id="IPR006172">
    <property type="entry name" value="DNA-dir_DNA_pol_B"/>
</dbReference>
<sequence length="632" mass="70993">KSNNENSALRIEVLSSERAVITAFLDHVARVDPDVLIGWNVVNFDLRCLQRVCDRLKMKLSLGRATAGQPQTVAWREARERGGAQKNGRFYATIPGRCALDGIELMRSATYAFENFSLETVAREVLGRGKLVDNVEQRGAEIDTLFEQDKAALARYNLEDCKLVWDIFVKERLLEFAIEKSALTGLALDRYGGSVAALDFLYLPRLHRKGFVAPAQGSGDTTNVSPGGYVLDSDPGIFDDVVVLDFKSLYPSIIRTFHVDPLALALAVNEPKPIEGFDGGEFARGDAILPELIATLWAARDQAKLAGDAIMSQAIKIIMNSFYGVLGTSGCRFLDTRLVSSITKRGHQIILESKRFIEAEGFRVIYGDTDSVFVLIPKEAIDVESSTSDSAAERAESVVALSKRLAARMTEWWRERIVAEQGVDSFLEMEFETHFTKFLMPTIRGTDAGSKKRYAGMVRVNQGSATTSGNKPTADYRLIFKGLESVRTDWSPLAREFQRELYRRIFLGEDYTDYLFRLVDDLRAGYLDDKLVFRKRLRRRLDDYVKNVPPHIQAARKAERARSELGLSVVEGEGGWIEYIMTRTGAEPVRFTDQKPDYEFYIERQIEPIADAILGFVGDSMEKLFGRQIGLF</sequence>
<evidence type="ECO:0000256" key="6">
    <source>
        <dbReference type="ARBA" id="ARBA00049244"/>
    </source>
</evidence>
<dbReference type="InterPro" id="IPR050240">
    <property type="entry name" value="DNA_pol_type-B"/>
</dbReference>
<comment type="caution">
    <text evidence="10">The sequence shown here is derived from an EMBL/GenBank/DDBJ whole genome shotgun (WGS) entry which is preliminary data.</text>
</comment>
<feature type="domain" description="DNA-directed DNA polymerase family B multifunctional" evidence="8">
    <location>
        <begin position="201"/>
        <end position="564"/>
    </location>
</feature>
<dbReference type="GO" id="GO:0003887">
    <property type="term" value="F:DNA-directed DNA polymerase activity"/>
    <property type="evidence" value="ECO:0007669"/>
    <property type="project" value="UniProtKB-KW"/>
</dbReference>
<proteinExistence type="inferred from homology"/>
<feature type="non-terminal residue" evidence="10">
    <location>
        <position position="1"/>
    </location>
</feature>
<dbReference type="PRINTS" id="PR00106">
    <property type="entry name" value="DNAPOLB"/>
</dbReference>
<organism evidence="10 11">
    <name type="scientific">OM182 bacterium BACL3 MAG-120531-bin86</name>
    <dbReference type="NCBI Taxonomy" id="1655628"/>
    <lineage>
        <taxon>Bacteria</taxon>
        <taxon>Pseudomonadati</taxon>
        <taxon>Pseudomonadota</taxon>
        <taxon>Gammaproteobacteria</taxon>
        <taxon>OMG group</taxon>
        <taxon>OM182 clade</taxon>
    </lineage>
</organism>
<keyword evidence="4 7" id="KW-0239">DNA-directed DNA polymerase</keyword>
<dbReference type="Proteomes" id="UP000052124">
    <property type="component" value="Unassembled WGS sequence"/>
</dbReference>
<protein>
    <recommendedName>
        <fullName evidence="7">DNA polymerase</fullName>
        <ecNumber evidence="7">2.7.7.7</ecNumber>
    </recommendedName>
</protein>
<evidence type="ECO:0000256" key="1">
    <source>
        <dbReference type="ARBA" id="ARBA00005755"/>
    </source>
</evidence>
<dbReference type="InterPro" id="IPR017964">
    <property type="entry name" value="DNA-dir_DNA_pol_B_CS"/>
</dbReference>
<dbReference type="FunFam" id="3.90.1600.10:FF:000030">
    <property type="entry name" value="DNA polymerase II"/>
    <property type="match status" value="1"/>
</dbReference>
<dbReference type="GO" id="GO:0003677">
    <property type="term" value="F:DNA binding"/>
    <property type="evidence" value="ECO:0007669"/>
    <property type="project" value="UniProtKB-KW"/>
</dbReference>
<dbReference type="InterPro" id="IPR043502">
    <property type="entry name" value="DNA/RNA_pol_sf"/>
</dbReference>
<evidence type="ECO:0000313" key="10">
    <source>
        <dbReference type="EMBL" id="KRP39126.1"/>
    </source>
</evidence>
<dbReference type="NCBIfam" id="NF004421">
    <property type="entry name" value="PRK05762.1-2"/>
    <property type="match status" value="1"/>
</dbReference>
<gene>
    <name evidence="10" type="ORF">ABS26_00320</name>
</gene>
<dbReference type="Gene3D" id="1.10.132.60">
    <property type="entry name" value="DNA polymerase family B, C-terminal domain"/>
    <property type="match status" value="1"/>
</dbReference>
<comment type="similarity">
    <text evidence="1 7">Belongs to the DNA polymerase type-B family.</text>
</comment>
<keyword evidence="5 7" id="KW-0238">DNA-binding</keyword>
<dbReference type="EC" id="2.7.7.7" evidence="7"/>
<dbReference type="SUPFAM" id="SSF53098">
    <property type="entry name" value="Ribonuclease H-like"/>
    <property type="match status" value="1"/>
</dbReference>
<reference evidence="10 11" key="1">
    <citation type="submission" date="2015-10" db="EMBL/GenBank/DDBJ databases">
        <title>Metagenome-Assembled Genomes uncover a global brackish microbiome.</title>
        <authorList>
            <person name="Hugerth L.W."/>
            <person name="Larsson J."/>
            <person name="Alneberg J."/>
            <person name="Lindh M.V."/>
            <person name="Legrand C."/>
            <person name="Pinhassi J."/>
            <person name="Andersson A.F."/>
        </authorList>
    </citation>
    <scope>NUCLEOTIDE SEQUENCE [LARGE SCALE GENOMIC DNA]</scope>
    <source>
        <strain evidence="10">BACL3 MAG-120531-bin86</strain>
    </source>
</reference>
<dbReference type="SMART" id="SM00486">
    <property type="entry name" value="POLBc"/>
    <property type="match status" value="1"/>
</dbReference>